<gene>
    <name evidence="9" type="ORF">EJB05_32356</name>
</gene>
<feature type="compositionally biased region" description="Basic and acidic residues" evidence="7">
    <location>
        <begin position="33"/>
        <end position="63"/>
    </location>
</feature>
<feature type="domain" description="PI3K/PI4K catalytic" evidence="8">
    <location>
        <begin position="287"/>
        <end position="579"/>
    </location>
</feature>
<dbReference type="EMBL" id="RWGY01000026">
    <property type="protein sequence ID" value="TVU22642.1"/>
    <property type="molecule type" value="Genomic_DNA"/>
</dbReference>
<feature type="compositionally biased region" description="Low complexity" evidence="7">
    <location>
        <begin position="21"/>
        <end position="31"/>
    </location>
</feature>
<sequence length="634" mass="67725">MYTAAAARGAKIGSRFSALLLSSPSFPSSQPRARREGEEISRRTHEEEESQPHDRLKQKGRDDRAAVVGGARARWEAAGRRGAGDRAWFAFFSRPSSLLDRSRNNLLHLTPPSFVIFHAYACVSCSRRRAAALLLVVFADRLLLPLISLSECRPAPATGYFPAFAGGNHRLQGSMAIAVGHGHCHDLKPPAARIRHCRLRSVAQLDRDHHQEHGSDADGGGHTGLSPKRRTQSSPCFTTVAASGGGQSHAEEAEKKKTMPRVEVVAGRHARGVRELIAEAAGAITSGTRLVPAQSGLGGALLLNDGRSGEHVAVIKFLDDGDESSASSASAGSPAAANGTTGGGYAKEAVLREVAAFLLDHDGFASVEPTALVRISRPASSSATTTTMASIQRFVAHEYDAGELGPSRFSVASVHRVGILDVRLLNIDRHAGNILVKNPPSAGMSTTTASSPPLLDLVPIDHGLCLPEQLDDPYFEWLHWPQASLPFSDDELAYIASLDPFKDAEMLRVELPALKEPAIRILTLCTVFLKRAAAAGLCLADIGDMMTREVSAMEEGMSALETLCKECHDSVRPPLPSPGGDGVSEGATTFSSGGRKHVSFGHLSGEEWAAFLDRFEQRLPAALLDDKKRAGEKL</sequence>
<keyword evidence="6" id="KW-0067">ATP-binding</keyword>
<evidence type="ECO:0000256" key="1">
    <source>
        <dbReference type="ARBA" id="ARBA00008941"/>
    </source>
</evidence>
<feature type="compositionally biased region" description="Polar residues" evidence="7">
    <location>
        <begin position="232"/>
        <end position="241"/>
    </location>
</feature>
<feature type="non-terminal residue" evidence="9">
    <location>
        <position position="1"/>
    </location>
</feature>
<evidence type="ECO:0000256" key="4">
    <source>
        <dbReference type="ARBA" id="ARBA00022741"/>
    </source>
</evidence>
<keyword evidence="10" id="KW-1185">Reference proteome</keyword>
<evidence type="ECO:0000313" key="9">
    <source>
        <dbReference type="EMBL" id="TVU22642.1"/>
    </source>
</evidence>
<comment type="similarity">
    <text evidence="1">Belongs to the PI3/PI4-kinase family. Type II PI4K subfamily.</text>
</comment>
<evidence type="ECO:0000256" key="5">
    <source>
        <dbReference type="ARBA" id="ARBA00022777"/>
    </source>
</evidence>
<name>A0A5J9UG88_9POAL</name>
<organism evidence="9 10">
    <name type="scientific">Eragrostis curvula</name>
    <name type="common">weeping love grass</name>
    <dbReference type="NCBI Taxonomy" id="38414"/>
    <lineage>
        <taxon>Eukaryota</taxon>
        <taxon>Viridiplantae</taxon>
        <taxon>Streptophyta</taxon>
        <taxon>Embryophyta</taxon>
        <taxon>Tracheophyta</taxon>
        <taxon>Spermatophyta</taxon>
        <taxon>Magnoliopsida</taxon>
        <taxon>Liliopsida</taxon>
        <taxon>Poales</taxon>
        <taxon>Poaceae</taxon>
        <taxon>PACMAD clade</taxon>
        <taxon>Chloridoideae</taxon>
        <taxon>Eragrostideae</taxon>
        <taxon>Eragrostidinae</taxon>
        <taxon>Eragrostis</taxon>
    </lineage>
</organism>
<comment type="caution">
    <text evidence="9">The sequence shown here is derived from an EMBL/GenBank/DDBJ whole genome shotgun (WGS) entry which is preliminary data.</text>
</comment>
<dbReference type="EC" id="2.7.1.67" evidence="2"/>
<dbReference type="Proteomes" id="UP000324897">
    <property type="component" value="Unassembled WGS sequence"/>
</dbReference>
<evidence type="ECO:0000256" key="7">
    <source>
        <dbReference type="SAM" id="MobiDB-lite"/>
    </source>
</evidence>
<evidence type="ECO:0000256" key="6">
    <source>
        <dbReference type="ARBA" id="ARBA00022840"/>
    </source>
</evidence>
<evidence type="ECO:0000256" key="2">
    <source>
        <dbReference type="ARBA" id="ARBA00012169"/>
    </source>
</evidence>
<feature type="compositionally biased region" description="Basic and acidic residues" evidence="7">
    <location>
        <begin position="207"/>
        <end position="216"/>
    </location>
</feature>
<dbReference type="InterPro" id="IPR044571">
    <property type="entry name" value="P4KG1-8"/>
</dbReference>
<dbReference type="Gramene" id="TVU22642">
    <property type="protein sequence ID" value="TVU22642"/>
    <property type="gene ID" value="EJB05_32356"/>
</dbReference>
<feature type="region of interest" description="Disordered" evidence="7">
    <location>
        <begin position="21"/>
        <end position="63"/>
    </location>
</feature>
<evidence type="ECO:0000259" key="8">
    <source>
        <dbReference type="PROSITE" id="PS50290"/>
    </source>
</evidence>
<proteinExistence type="inferred from homology"/>
<accession>A0A5J9UG88</accession>
<dbReference type="InterPro" id="IPR000403">
    <property type="entry name" value="PI3/4_kinase_cat_dom"/>
</dbReference>
<protein>
    <recommendedName>
        <fullName evidence="2">1-phosphatidylinositol 4-kinase</fullName>
        <ecNumber evidence="2">2.7.1.67</ecNumber>
    </recommendedName>
</protein>
<dbReference type="AlphaFoldDB" id="A0A5J9UG88"/>
<evidence type="ECO:0000256" key="3">
    <source>
        <dbReference type="ARBA" id="ARBA00022679"/>
    </source>
</evidence>
<keyword evidence="3" id="KW-0808">Transferase</keyword>
<evidence type="ECO:0000313" key="10">
    <source>
        <dbReference type="Proteomes" id="UP000324897"/>
    </source>
</evidence>
<dbReference type="PANTHER" id="PTHR45800:SF21">
    <property type="entry name" value="PHOSPHATIDYLINOSITOL 4-KINASE GAMMA 8"/>
    <property type="match status" value="1"/>
</dbReference>
<feature type="region of interest" description="Disordered" evidence="7">
    <location>
        <begin position="207"/>
        <end position="262"/>
    </location>
</feature>
<dbReference type="PROSITE" id="PS50290">
    <property type="entry name" value="PI3_4_KINASE_3"/>
    <property type="match status" value="1"/>
</dbReference>
<reference evidence="9 10" key="1">
    <citation type="journal article" date="2019" name="Sci. Rep.">
        <title>A high-quality genome of Eragrostis curvula grass provides insights into Poaceae evolution and supports new strategies to enhance forage quality.</title>
        <authorList>
            <person name="Carballo J."/>
            <person name="Santos B.A.C.M."/>
            <person name="Zappacosta D."/>
            <person name="Garbus I."/>
            <person name="Selva J.P."/>
            <person name="Gallo C.A."/>
            <person name="Diaz A."/>
            <person name="Albertini E."/>
            <person name="Caccamo M."/>
            <person name="Echenique V."/>
        </authorList>
    </citation>
    <scope>NUCLEOTIDE SEQUENCE [LARGE SCALE GENOMIC DNA]</scope>
    <source>
        <strain evidence="10">cv. Victoria</strain>
        <tissue evidence="9">Leaf</tissue>
    </source>
</reference>
<dbReference type="PANTHER" id="PTHR45800">
    <property type="entry name" value="PHOSPHATIDYLINOSITOL 4-KINASE GAMMA"/>
    <property type="match status" value="1"/>
</dbReference>
<dbReference type="Pfam" id="PF00454">
    <property type="entry name" value="PI3_PI4_kinase"/>
    <property type="match status" value="1"/>
</dbReference>
<dbReference type="GO" id="GO:0005524">
    <property type="term" value="F:ATP binding"/>
    <property type="evidence" value="ECO:0007669"/>
    <property type="project" value="UniProtKB-KW"/>
</dbReference>
<dbReference type="OrthoDB" id="5839at2759"/>
<keyword evidence="4" id="KW-0547">Nucleotide-binding</keyword>
<dbReference type="GO" id="GO:0004430">
    <property type="term" value="F:1-phosphatidylinositol 4-kinase activity"/>
    <property type="evidence" value="ECO:0007669"/>
    <property type="project" value="UniProtKB-EC"/>
</dbReference>
<keyword evidence="5" id="KW-0418">Kinase</keyword>